<name>A0A915JLB2_ROMCU</name>
<keyword evidence="1" id="KW-1015">Disulfide bond</keyword>
<proteinExistence type="inferred from homology"/>
<dbReference type="Pfam" id="PF00089">
    <property type="entry name" value="Trypsin"/>
    <property type="match status" value="1"/>
</dbReference>
<comment type="similarity">
    <text evidence="2">Belongs to the peptidase S1 family. CLIP subfamily.</text>
</comment>
<dbReference type="InterPro" id="IPR043504">
    <property type="entry name" value="Peptidase_S1_PA_chymotrypsin"/>
</dbReference>
<dbReference type="Proteomes" id="UP000887565">
    <property type="component" value="Unplaced"/>
</dbReference>
<evidence type="ECO:0000313" key="7">
    <source>
        <dbReference type="WBParaSite" id="nRc.2.0.1.t26960-RA"/>
    </source>
</evidence>
<dbReference type="PANTHER" id="PTHR24256">
    <property type="entry name" value="TRYPTASE-RELATED"/>
    <property type="match status" value="1"/>
</dbReference>
<protein>
    <submittedName>
        <fullName evidence="7">Peptidase S1 domain-containing protein</fullName>
    </submittedName>
</protein>
<dbReference type="GO" id="GO:0006508">
    <property type="term" value="P:proteolysis"/>
    <property type="evidence" value="ECO:0007669"/>
    <property type="project" value="InterPro"/>
</dbReference>
<sequence length="653" mass="74147">MTCEVIPYCNNPKTEEEGPYKTDKIIEAAQKKYNSKRNLRGLRPPSIFSGAQGENLLEWFDKFEKFRTLQGIPARDHDYRITYPENYLTGVALATFKELKRRPNNPLVTFQDFKKALLAIYPTGTDSDLLQQRIKDQSDRVKNLENQLAEVKQTITHKSHQYCTFCRTNMHSMQNCDQRQFVNQRSNCKICSRSNQGTLQCRSPCQNCARTGHRTAACSMHRRQESPSPVQMKESSQNFKPESSPQTIHQMVIDSLINTLDGLEIEAEAAEEDITKSALLKQMSKGLYSTNHTLNVNYKWCCTDVCKTVENFVIEEGQIASWDGSLVGSDLGDLGGCIASSGQNKNKRKRTSSIEESQQSSFTHALLQLANLKSKTDNKSFNKRHRKWTVKFNKNGETVDLDTPDANTLIDTGAVYSLLDADIAEKVYKIQICPTKARPIAANREPIPILGAAFITASAQDVPDTVELLFRQEMFGRSMGFFQCFLILLPIQAMSTASHPEASKRGIRSNRLKRLPENMYISFGKHDRSAEIETNQINIKVVKAISHRHYHVASRNDDIAMLKLEKPVKFSKFVRPITLSNFTLAKLDRCFLSGWGGTDKLQIQNVDVHRLIDRDSLISVHDQFENALPIERAFLAECSHCNNQTTDRSTWKE</sequence>
<accession>A0A915JLB2</accession>
<evidence type="ECO:0000259" key="5">
    <source>
        <dbReference type="PROSITE" id="PS50240"/>
    </source>
</evidence>
<evidence type="ECO:0000313" key="6">
    <source>
        <dbReference type="Proteomes" id="UP000887565"/>
    </source>
</evidence>
<keyword evidence="3" id="KW-0175">Coiled coil</keyword>
<dbReference type="SUPFAM" id="SSF50494">
    <property type="entry name" value="Trypsin-like serine proteases"/>
    <property type="match status" value="1"/>
</dbReference>
<dbReference type="GO" id="GO:0004252">
    <property type="term" value="F:serine-type endopeptidase activity"/>
    <property type="evidence" value="ECO:0007669"/>
    <property type="project" value="InterPro"/>
</dbReference>
<evidence type="ECO:0000256" key="3">
    <source>
        <dbReference type="SAM" id="Coils"/>
    </source>
</evidence>
<dbReference type="WBParaSite" id="nRc.2.0.1.t26960-RA">
    <property type="protein sequence ID" value="nRc.2.0.1.t26960-RA"/>
    <property type="gene ID" value="nRc.2.0.1.g26960"/>
</dbReference>
<evidence type="ECO:0000256" key="4">
    <source>
        <dbReference type="SAM" id="MobiDB-lite"/>
    </source>
</evidence>
<feature type="domain" description="Peptidase S1" evidence="5">
    <location>
        <begin position="449"/>
        <end position="653"/>
    </location>
</feature>
<dbReference type="InterPro" id="IPR051487">
    <property type="entry name" value="Ser/Thr_Proteases_Immune/Dev"/>
</dbReference>
<dbReference type="PROSITE" id="PS50240">
    <property type="entry name" value="TRYPSIN_DOM"/>
    <property type="match status" value="1"/>
</dbReference>
<evidence type="ECO:0000256" key="1">
    <source>
        <dbReference type="ARBA" id="ARBA00023157"/>
    </source>
</evidence>
<feature type="compositionally biased region" description="Polar residues" evidence="4">
    <location>
        <begin position="226"/>
        <end position="245"/>
    </location>
</feature>
<reference evidence="7" key="1">
    <citation type="submission" date="2022-11" db="UniProtKB">
        <authorList>
            <consortium name="WormBaseParasite"/>
        </authorList>
    </citation>
    <scope>IDENTIFICATION</scope>
</reference>
<keyword evidence="6" id="KW-1185">Reference proteome</keyword>
<organism evidence="6 7">
    <name type="scientific">Romanomermis culicivorax</name>
    <name type="common">Nematode worm</name>
    <dbReference type="NCBI Taxonomy" id="13658"/>
    <lineage>
        <taxon>Eukaryota</taxon>
        <taxon>Metazoa</taxon>
        <taxon>Ecdysozoa</taxon>
        <taxon>Nematoda</taxon>
        <taxon>Enoplea</taxon>
        <taxon>Dorylaimia</taxon>
        <taxon>Mermithida</taxon>
        <taxon>Mermithoidea</taxon>
        <taxon>Mermithidae</taxon>
        <taxon>Romanomermis</taxon>
    </lineage>
</organism>
<feature type="region of interest" description="Disordered" evidence="4">
    <location>
        <begin position="221"/>
        <end position="245"/>
    </location>
</feature>
<evidence type="ECO:0000256" key="2">
    <source>
        <dbReference type="ARBA" id="ARBA00024195"/>
    </source>
</evidence>
<dbReference type="AlphaFoldDB" id="A0A915JLB2"/>
<feature type="coiled-coil region" evidence="3">
    <location>
        <begin position="127"/>
        <end position="161"/>
    </location>
</feature>
<dbReference type="InterPro" id="IPR009003">
    <property type="entry name" value="Peptidase_S1_PA"/>
</dbReference>
<dbReference type="Gene3D" id="2.40.10.10">
    <property type="entry name" value="Trypsin-like serine proteases"/>
    <property type="match status" value="1"/>
</dbReference>
<dbReference type="InterPro" id="IPR001254">
    <property type="entry name" value="Trypsin_dom"/>
</dbReference>